<dbReference type="AlphaFoldDB" id="A0A2W7PF43"/>
<sequence length="157" mass="15953">MPQTIAAVPLSHDRRAAGVDPRMRAMVDNVLLGSPVARALGVRLASLAPDHVELEMPFLPTNVTHGSIVHGGVIATLIDIAGAAAAASGANADDVKGGATGSLSIQYLAPAQGAALRAVASVARRGRRQVVTDVSVYAEAPDEGVLVARALISSAMF</sequence>
<dbReference type="InterPro" id="IPR039298">
    <property type="entry name" value="ACOT13"/>
</dbReference>
<dbReference type="Pfam" id="PF03061">
    <property type="entry name" value="4HBT"/>
    <property type="match status" value="1"/>
</dbReference>
<accession>A0A2W7PF43</accession>
<evidence type="ECO:0000259" key="3">
    <source>
        <dbReference type="Pfam" id="PF03061"/>
    </source>
</evidence>
<keyword evidence="2" id="KW-0378">Hydrolase</keyword>
<dbReference type="EMBL" id="QKZN01000002">
    <property type="protein sequence ID" value="PZX32440.1"/>
    <property type="molecule type" value="Genomic_DNA"/>
</dbReference>
<comment type="caution">
    <text evidence="4">The sequence shown here is derived from an EMBL/GenBank/DDBJ whole genome shotgun (WGS) entry which is preliminary data.</text>
</comment>
<dbReference type="PANTHER" id="PTHR21660">
    <property type="entry name" value="THIOESTERASE SUPERFAMILY MEMBER-RELATED"/>
    <property type="match status" value="1"/>
</dbReference>
<dbReference type="GO" id="GO:0047617">
    <property type="term" value="F:fatty acyl-CoA hydrolase activity"/>
    <property type="evidence" value="ECO:0007669"/>
    <property type="project" value="InterPro"/>
</dbReference>
<protein>
    <submittedName>
        <fullName evidence="4">Uncharacterized protein (TIGR00369 family)</fullName>
    </submittedName>
</protein>
<dbReference type="InterPro" id="IPR029069">
    <property type="entry name" value="HotDog_dom_sf"/>
</dbReference>
<dbReference type="SUPFAM" id="SSF54637">
    <property type="entry name" value="Thioesterase/thiol ester dehydrase-isomerase"/>
    <property type="match status" value="1"/>
</dbReference>
<dbReference type="InterPro" id="IPR003736">
    <property type="entry name" value="PAAI_dom"/>
</dbReference>
<organism evidence="4 5">
    <name type="scientific">Cupriavidus phytorum</name>
    <dbReference type="NCBI Taxonomy" id="3024399"/>
    <lineage>
        <taxon>Bacteria</taxon>
        <taxon>Pseudomonadati</taxon>
        <taxon>Pseudomonadota</taxon>
        <taxon>Betaproteobacteria</taxon>
        <taxon>Burkholderiales</taxon>
        <taxon>Burkholderiaceae</taxon>
        <taxon>Cupriavidus</taxon>
    </lineage>
</organism>
<proteinExistence type="inferred from homology"/>
<dbReference type="PANTHER" id="PTHR21660:SF1">
    <property type="entry name" value="ACYL-COENZYME A THIOESTERASE 13"/>
    <property type="match status" value="1"/>
</dbReference>
<evidence type="ECO:0000313" key="5">
    <source>
        <dbReference type="Proteomes" id="UP000249638"/>
    </source>
</evidence>
<evidence type="ECO:0000256" key="1">
    <source>
        <dbReference type="ARBA" id="ARBA00008324"/>
    </source>
</evidence>
<dbReference type="CDD" id="cd03443">
    <property type="entry name" value="PaaI_thioesterase"/>
    <property type="match status" value="1"/>
</dbReference>
<gene>
    <name evidence="4" type="ORF">C7416_102618</name>
</gene>
<reference evidence="4" key="1">
    <citation type="submission" date="2018-06" db="EMBL/GenBank/DDBJ databases">
        <title>Genomic Encyclopedia of Type Strains, Phase IV (KMG-V): Genome sequencing to study the core and pangenomes of soil and plant-associated prokaryotes.</title>
        <authorList>
            <person name="Whitman W."/>
        </authorList>
    </citation>
    <scope>NUCLEOTIDE SEQUENCE [LARGE SCALE GENOMIC DNA]</scope>
    <source>
        <strain evidence="4">MLR2-44</strain>
    </source>
</reference>
<dbReference type="NCBIfam" id="TIGR00369">
    <property type="entry name" value="unchar_dom_1"/>
    <property type="match status" value="1"/>
</dbReference>
<feature type="domain" description="Thioesterase" evidence="3">
    <location>
        <begin position="68"/>
        <end position="143"/>
    </location>
</feature>
<keyword evidence="5" id="KW-1185">Reference proteome</keyword>
<evidence type="ECO:0000256" key="2">
    <source>
        <dbReference type="ARBA" id="ARBA00022801"/>
    </source>
</evidence>
<evidence type="ECO:0000313" key="4">
    <source>
        <dbReference type="EMBL" id="PZX32440.1"/>
    </source>
</evidence>
<name>A0A2W7PF43_9BURK</name>
<dbReference type="Proteomes" id="UP000249638">
    <property type="component" value="Unassembled WGS sequence"/>
</dbReference>
<dbReference type="InterPro" id="IPR006683">
    <property type="entry name" value="Thioestr_dom"/>
</dbReference>
<dbReference type="Gene3D" id="3.10.129.10">
    <property type="entry name" value="Hotdog Thioesterase"/>
    <property type="match status" value="1"/>
</dbReference>
<comment type="similarity">
    <text evidence="1">Belongs to the thioesterase PaaI family.</text>
</comment>